<evidence type="ECO:0000313" key="4">
    <source>
        <dbReference type="Proteomes" id="UP000249886"/>
    </source>
</evidence>
<dbReference type="AlphaFoldDB" id="A0A6H9XVG0"/>
<keyword evidence="1" id="KW-0175">Coiled coil</keyword>
<gene>
    <name evidence="3" type="ORF">NCTC10254_02570</name>
</gene>
<organism evidence="3 4">
    <name type="scientific">Corynebacterium matruchotii</name>
    <dbReference type="NCBI Taxonomy" id="43768"/>
    <lineage>
        <taxon>Bacteria</taxon>
        <taxon>Bacillati</taxon>
        <taxon>Actinomycetota</taxon>
        <taxon>Actinomycetes</taxon>
        <taxon>Mycobacteriales</taxon>
        <taxon>Corynebacteriaceae</taxon>
        <taxon>Corynebacterium</taxon>
    </lineage>
</organism>
<dbReference type="InterPro" id="IPR038729">
    <property type="entry name" value="Rad50/SbcC_AAA"/>
</dbReference>
<dbReference type="GO" id="GO:0016887">
    <property type="term" value="F:ATP hydrolysis activity"/>
    <property type="evidence" value="ECO:0007669"/>
    <property type="project" value="InterPro"/>
</dbReference>
<dbReference type="EMBL" id="UARK01000036">
    <property type="protein sequence ID" value="SPW34412.1"/>
    <property type="molecule type" value="Genomic_DNA"/>
</dbReference>
<comment type="caution">
    <text evidence="3">The sequence shown here is derived from an EMBL/GenBank/DDBJ whole genome shotgun (WGS) entry which is preliminary data.</text>
</comment>
<evidence type="ECO:0000259" key="2">
    <source>
        <dbReference type="Pfam" id="PF13476"/>
    </source>
</evidence>
<evidence type="ECO:0000256" key="1">
    <source>
        <dbReference type="SAM" id="Coils"/>
    </source>
</evidence>
<accession>A0A6H9XVG0</accession>
<name>A0A6H9XVG0_9CORY</name>
<dbReference type="GO" id="GO:0006302">
    <property type="term" value="P:double-strand break repair"/>
    <property type="evidence" value="ECO:0007669"/>
    <property type="project" value="InterPro"/>
</dbReference>
<feature type="coiled-coil region" evidence="1">
    <location>
        <begin position="209"/>
        <end position="236"/>
    </location>
</feature>
<dbReference type="PANTHER" id="PTHR41259">
    <property type="entry name" value="DOUBLE-STRAND BREAK REPAIR RAD50 ATPASE, PUTATIVE-RELATED"/>
    <property type="match status" value="1"/>
</dbReference>
<dbReference type="Proteomes" id="UP000249886">
    <property type="component" value="Unassembled WGS sequence"/>
</dbReference>
<sequence>MLITDIEIRDFKTIRHLRWSNIPDHGVFVIHGDNEQGKSTVLEAIAQVLHTKHSSRAQAVKDTQPLGSDVGPQVTVNLTLGGKNVRLFKQWLKTPRAELTISGDGSYTGGDAEQRFEEFFHKHVDQTLFTALYNRQGSMVHPLVLGGITSLTQALAEASGVSGIGDGGHTQTRDAEAGPLLARIIGEYHKYYTQRGKPTKQFQAHHDRVAAATQAAQDAASRLEELRHHVAEVERIATARVAAERELPGLREIRDACHEDYEAARQIQHQAEQLDRDQELARVRLQAAEAALAKRLELVENERAGRERVDKLEAALVDLRQAAEAEDERSATLTAARAAAVAAEKQAHDAVRAATATRDAAASQQRRAELEKLRRALDDIAAQRRTLVAVPKVAAATVTQYETAESAVRLARHTHELRAPKLAVQAPAATKLTLNGEPADAEFEHVVADTTTLTVGDVTITITPGAGDTETHDAVAQAEADLADLIAKHGFATLAEARAARTAYTEAQSTLKLLATQHDVLLGELSLDELDAALDAEPVEVDVTLAEAEAAVTSASQALAAAVADREQADVALVSLADRPAAQALAVHEAVLADAREAARVTTEQLERVVDSPSLDELRADCVTERAALDEVTAARDEIAEQLKQAAPIAKKQLYEAAQAHVEYLENHVRDAATSIAEHRSYIEASVGAAEDHDRLQAEKISAERRLAAETRRAQAAKLLYETVVRHQRAAHARYAQPFVDELSRLAQPVFGSGVQFVLDDTLKLTQRVSAVGEHMNVRQLSGGAQEQLEILTRFAIASLVSDAQVPVFFDDVLGSSDARRLMAMGAVFAEMGKQRQVFVLTCAPERYAAVSGRVERPLRGLQLFDD</sequence>
<dbReference type="Gene3D" id="3.40.50.300">
    <property type="entry name" value="P-loop containing nucleotide triphosphate hydrolases"/>
    <property type="match status" value="2"/>
</dbReference>
<dbReference type="InterPro" id="IPR027417">
    <property type="entry name" value="P-loop_NTPase"/>
</dbReference>
<proteinExistence type="predicted"/>
<feature type="domain" description="Rad50/SbcC-type AAA" evidence="2">
    <location>
        <begin position="7"/>
        <end position="61"/>
    </location>
</feature>
<dbReference type="Pfam" id="PF13476">
    <property type="entry name" value="AAA_23"/>
    <property type="match status" value="1"/>
</dbReference>
<evidence type="ECO:0000313" key="3">
    <source>
        <dbReference type="EMBL" id="SPW34412.1"/>
    </source>
</evidence>
<protein>
    <submittedName>
        <fullName evidence="3">ATPase involved in DNA repair</fullName>
    </submittedName>
</protein>
<dbReference type="SUPFAM" id="SSF52540">
    <property type="entry name" value="P-loop containing nucleoside triphosphate hydrolases"/>
    <property type="match status" value="1"/>
</dbReference>
<dbReference type="PANTHER" id="PTHR41259:SF1">
    <property type="entry name" value="DOUBLE-STRAND BREAK REPAIR RAD50 ATPASE, PUTATIVE-RELATED"/>
    <property type="match status" value="1"/>
</dbReference>
<feature type="coiled-coil region" evidence="1">
    <location>
        <begin position="353"/>
        <end position="383"/>
    </location>
</feature>
<dbReference type="RefSeq" id="WP_005527486.1">
    <property type="nucleotide sequence ID" value="NZ_CP050134.2"/>
</dbReference>
<reference evidence="3 4" key="1">
    <citation type="submission" date="2018-06" db="EMBL/GenBank/DDBJ databases">
        <authorList>
            <consortium name="Pathogen Informatics"/>
            <person name="Doyle S."/>
        </authorList>
    </citation>
    <scope>NUCLEOTIDE SEQUENCE [LARGE SCALE GENOMIC DNA]</scope>
    <source>
        <strain evidence="3 4">NCTC10254</strain>
    </source>
</reference>
<feature type="coiled-coil region" evidence="1">
    <location>
        <begin position="271"/>
        <end position="329"/>
    </location>
</feature>
<dbReference type="GeneID" id="84574996"/>